<reference evidence="6" key="1">
    <citation type="journal article" date="2014" name="Int. J. Syst. Evol. Microbiol.">
        <title>Complete genome sequence of Corynebacterium casei LMG S-19264T (=DSM 44701T), isolated from a smear-ripened cheese.</title>
        <authorList>
            <consortium name="US DOE Joint Genome Institute (JGI-PGF)"/>
            <person name="Walter F."/>
            <person name="Albersmeier A."/>
            <person name="Kalinowski J."/>
            <person name="Ruckert C."/>
        </authorList>
    </citation>
    <scope>NUCLEOTIDE SEQUENCE</scope>
    <source>
        <strain evidence="6">CGMCC 1.12187</strain>
    </source>
</reference>
<dbReference type="AlphaFoldDB" id="A0A917GYZ6"/>
<feature type="domain" description="Peptidase S9 prolyl oligopeptidase catalytic" evidence="4">
    <location>
        <begin position="502"/>
        <end position="702"/>
    </location>
</feature>
<reference evidence="6" key="2">
    <citation type="submission" date="2020-09" db="EMBL/GenBank/DDBJ databases">
        <authorList>
            <person name="Sun Q."/>
            <person name="Zhou Y."/>
        </authorList>
    </citation>
    <scope>NUCLEOTIDE SEQUENCE</scope>
    <source>
        <strain evidence="6">CGMCC 1.12187</strain>
    </source>
</reference>
<dbReference type="EMBL" id="BMEQ01000013">
    <property type="protein sequence ID" value="GGG61097.1"/>
    <property type="molecule type" value="Genomic_DNA"/>
</dbReference>
<accession>A0A917GYZ6</accession>
<dbReference type="InterPro" id="IPR051167">
    <property type="entry name" value="Prolyl_oligopep/macrocyclase"/>
</dbReference>
<keyword evidence="3" id="KW-0720">Serine protease</keyword>
<dbReference type="GO" id="GO:0006508">
    <property type="term" value="P:proteolysis"/>
    <property type="evidence" value="ECO:0007669"/>
    <property type="project" value="UniProtKB-KW"/>
</dbReference>
<dbReference type="GO" id="GO:0005829">
    <property type="term" value="C:cytosol"/>
    <property type="evidence" value="ECO:0007669"/>
    <property type="project" value="TreeGrafter"/>
</dbReference>
<dbReference type="PANTHER" id="PTHR42881:SF13">
    <property type="entry name" value="PROLYL ENDOPEPTIDASE"/>
    <property type="match status" value="1"/>
</dbReference>
<dbReference type="InterPro" id="IPR023302">
    <property type="entry name" value="Pept_S9A_N"/>
</dbReference>
<protein>
    <submittedName>
        <fullName evidence="6">Prolyl oligopeptidase</fullName>
    </submittedName>
</protein>
<keyword evidence="7" id="KW-1185">Reference proteome</keyword>
<keyword evidence="2" id="KW-0378">Hydrolase</keyword>
<dbReference type="GO" id="GO:0004252">
    <property type="term" value="F:serine-type endopeptidase activity"/>
    <property type="evidence" value="ECO:0007669"/>
    <property type="project" value="InterPro"/>
</dbReference>
<dbReference type="Proteomes" id="UP000638848">
    <property type="component" value="Unassembled WGS sequence"/>
</dbReference>
<evidence type="ECO:0000313" key="6">
    <source>
        <dbReference type="EMBL" id="GGG61097.1"/>
    </source>
</evidence>
<name>A0A917GYZ6_9MICC</name>
<dbReference type="SUPFAM" id="SSF53474">
    <property type="entry name" value="alpha/beta-Hydrolases"/>
    <property type="match status" value="1"/>
</dbReference>
<dbReference type="GO" id="GO:0070012">
    <property type="term" value="F:oligopeptidase activity"/>
    <property type="evidence" value="ECO:0007669"/>
    <property type="project" value="TreeGrafter"/>
</dbReference>
<evidence type="ECO:0000256" key="1">
    <source>
        <dbReference type="ARBA" id="ARBA00022670"/>
    </source>
</evidence>
<evidence type="ECO:0000313" key="7">
    <source>
        <dbReference type="Proteomes" id="UP000638848"/>
    </source>
</evidence>
<comment type="caution">
    <text evidence="6">The sequence shown here is derived from an EMBL/GenBank/DDBJ whole genome shotgun (WGS) entry which is preliminary data.</text>
</comment>
<feature type="domain" description="Peptidase S9A N-terminal" evidence="5">
    <location>
        <begin position="11"/>
        <end position="407"/>
    </location>
</feature>
<evidence type="ECO:0000259" key="5">
    <source>
        <dbReference type="Pfam" id="PF02897"/>
    </source>
</evidence>
<sequence length="705" mass="77899">MTETARTADRPTAEEPHDEHLWLEDITGAAPLDWVAQQNARTLAMLDTPALRALEADVLEVMDSTERIPMVSKHGPHYYNFWRDAEHPRGLFRRTTWESWVGEDTQWEVLLDVDALAAEEGVEWVWGGARLLRPQYTGGEHRRALFNLSPDGGDAKRVREFDLVEKRFVPGGFDVPTAKSSVTWVDADTLHVGTDFGPGSMTTSSYPRTVRVLRRGQELTAAEQRFEVTEDHIQAVLVRDHTPGWVRDVAVDVVDFFSSRTYLVRDGGLVHVDVPDSVTVDLHRQWLLLRPQEELELDGTAHPGGSLLVADLEAFLAGDRSVTPVFVPDARTSLQSWSWTADRLVLNLLQDVSSVVRVAEPGPWTVTELPGAPALHSVDAYAVDDEDPEAGNDLWLVSTGFLTPTTVSRGTLPVGEHPGSPPQVAKTAPEFFDASGLSVEQHFAVSADGTRVPYFQIGPAEPVLDGRNPTLLSGYGGFEVSRTPAYSGALGRSWLTRTDDAGRSGIYVLANIRGGGEYGPAWHQAALKQHRHRAYEDFAAVAADLHARGVCSRETLACSGGSNGGLLVGNMLTRYPELFGAVSCGVPLLDMRRYTKLSAGFSWVAEYGDPDDPEQWEFIRTFSPYHLLREEQDYPPVLFWTATSDDRVGPVQARKAAARMLDMGHEDVWFYEATEGGHAGAGDNRQAARLHALSHEFLWRMLHRG</sequence>
<dbReference type="InterPro" id="IPR002470">
    <property type="entry name" value="Peptidase_S9A"/>
</dbReference>
<dbReference type="Pfam" id="PF02897">
    <property type="entry name" value="Peptidase_S9_N"/>
    <property type="match status" value="1"/>
</dbReference>
<dbReference type="PANTHER" id="PTHR42881">
    <property type="entry name" value="PROLYL ENDOPEPTIDASE"/>
    <property type="match status" value="1"/>
</dbReference>
<evidence type="ECO:0000256" key="2">
    <source>
        <dbReference type="ARBA" id="ARBA00022801"/>
    </source>
</evidence>
<dbReference type="Gene3D" id="2.130.10.120">
    <property type="entry name" value="Prolyl oligopeptidase, N-terminal domain"/>
    <property type="match status" value="1"/>
</dbReference>
<dbReference type="SUPFAM" id="SSF50993">
    <property type="entry name" value="Peptidase/esterase 'gauge' domain"/>
    <property type="match status" value="1"/>
</dbReference>
<dbReference type="Gene3D" id="3.40.50.1820">
    <property type="entry name" value="alpha/beta hydrolase"/>
    <property type="match status" value="1"/>
</dbReference>
<dbReference type="PRINTS" id="PR00862">
    <property type="entry name" value="PROLIGOPTASE"/>
</dbReference>
<dbReference type="InterPro" id="IPR029058">
    <property type="entry name" value="AB_hydrolase_fold"/>
</dbReference>
<keyword evidence="1" id="KW-0645">Protease</keyword>
<proteinExistence type="predicted"/>
<evidence type="ECO:0000259" key="4">
    <source>
        <dbReference type="Pfam" id="PF00326"/>
    </source>
</evidence>
<evidence type="ECO:0000256" key="3">
    <source>
        <dbReference type="ARBA" id="ARBA00022825"/>
    </source>
</evidence>
<gene>
    <name evidence="6" type="ORF">GCM10011374_25070</name>
</gene>
<dbReference type="InterPro" id="IPR001375">
    <property type="entry name" value="Peptidase_S9_cat"/>
</dbReference>
<organism evidence="6 7">
    <name type="scientific">Kocuria dechangensis</name>
    <dbReference type="NCBI Taxonomy" id="1176249"/>
    <lineage>
        <taxon>Bacteria</taxon>
        <taxon>Bacillati</taxon>
        <taxon>Actinomycetota</taxon>
        <taxon>Actinomycetes</taxon>
        <taxon>Micrococcales</taxon>
        <taxon>Micrococcaceae</taxon>
        <taxon>Kocuria</taxon>
    </lineage>
</organism>
<dbReference type="RefSeq" id="WP_188537716.1">
    <property type="nucleotide sequence ID" value="NZ_BMEQ01000013.1"/>
</dbReference>
<dbReference type="Pfam" id="PF00326">
    <property type="entry name" value="Peptidase_S9"/>
    <property type="match status" value="1"/>
</dbReference>